<evidence type="ECO:0000256" key="3">
    <source>
        <dbReference type="ARBA" id="ARBA00022679"/>
    </source>
</evidence>
<protein>
    <recommendedName>
        <fullName evidence="5 6">[Ribosomal protein bS18]-alanine N-acetyltransferase</fullName>
        <ecNumber evidence="5 6">2.3.1.266</ecNumber>
    </recommendedName>
</protein>
<name>A0AB39UW51_9GAMM</name>
<dbReference type="InterPro" id="IPR000182">
    <property type="entry name" value="GNAT_dom"/>
</dbReference>
<dbReference type="CDD" id="cd04301">
    <property type="entry name" value="NAT_SF"/>
    <property type="match status" value="1"/>
</dbReference>
<gene>
    <name evidence="5 8" type="primary">rimI</name>
    <name evidence="8" type="ORF">AAIA72_00045</name>
</gene>
<comment type="catalytic activity">
    <reaction evidence="5 6">
        <text>N-terminal L-alanyl-[ribosomal protein bS18] + acetyl-CoA = N-terminal N(alpha)-acetyl-L-alanyl-[ribosomal protein bS18] + CoA + H(+)</text>
        <dbReference type="Rhea" id="RHEA:43756"/>
        <dbReference type="Rhea" id="RHEA-COMP:10676"/>
        <dbReference type="Rhea" id="RHEA-COMP:10677"/>
        <dbReference type="ChEBI" id="CHEBI:15378"/>
        <dbReference type="ChEBI" id="CHEBI:57287"/>
        <dbReference type="ChEBI" id="CHEBI:57288"/>
        <dbReference type="ChEBI" id="CHEBI:64718"/>
        <dbReference type="ChEBI" id="CHEBI:83683"/>
        <dbReference type="EC" id="2.3.1.266"/>
    </reaction>
</comment>
<dbReference type="KEGG" id="tcd:AAIA72_00045"/>
<dbReference type="SUPFAM" id="SSF55729">
    <property type="entry name" value="Acyl-CoA N-acyltransferases (Nat)"/>
    <property type="match status" value="1"/>
</dbReference>
<reference evidence="8" key="1">
    <citation type="submission" date="2024-05" db="EMBL/GenBank/DDBJ databases">
        <title>Genome sequencing of novel strain.</title>
        <authorList>
            <person name="Ganbat D."/>
            <person name="Ganbat S."/>
            <person name="Lee S.-J."/>
        </authorList>
    </citation>
    <scope>NUCLEOTIDE SEQUENCE</scope>
    <source>
        <strain evidence="8">SMD15-11</strain>
    </source>
</reference>
<comment type="function">
    <text evidence="5 6">Acetylates the N-terminal alanine of ribosomal protein bS18.</text>
</comment>
<organism evidence="8">
    <name type="scientific">Thermohahella caldifontis</name>
    <dbReference type="NCBI Taxonomy" id="3142973"/>
    <lineage>
        <taxon>Bacteria</taxon>
        <taxon>Pseudomonadati</taxon>
        <taxon>Pseudomonadota</taxon>
        <taxon>Gammaproteobacteria</taxon>
        <taxon>Oceanospirillales</taxon>
        <taxon>Hahellaceae</taxon>
        <taxon>Thermohahella</taxon>
    </lineage>
</organism>
<dbReference type="PROSITE" id="PS51186">
    <property type="entry name" value="GNAT"/>
    <property type="match status" value="1"/>
</dbReference>
<evidence type="ECO:0000256" key="2">
    <source>
        <dbReference type="ARBA" id="ARBA00022490"/>
    </source>
</evidence>
<sequence>MHESFVLRRMTEDDLPVVLHNERAAYSHPWSEKHFRDCLRAPNESWVLVNDDRVIGHGIISVVLDEGHVLNLCIAPARQGEGLGRYLLDRLMARLWEKGASTIFLEVRASQVVAQSLYASAGFVEIGVRHGYYPATEGREDAIIMACQKVD</sequence>
<feature type="active site" description="Proton acceptor" evidence="5">
    <location>
        <position position="106"/>
    </location>
</feature>
<dbReference type="NCBIfam" id="TIGR01575">
    <property type="entry name" value="rimI"/>
    <property type="match status" value="1"/>
</dbReference>
<dbReference type="PANTHER" id="PTHR43420">
    <property type="entry name" value="ACETYLTRANSFERASE"/>
    <property type="match status" value="1"/>
</dbReference>
<evidence type="ECO:0000256" key="4">
    <source>
        <dbReference type="ARBA" id="ARBA00023315"/>
    </source>
</evidence>
<keyword evidence="8" id="KW-0689">Ribosomal protein</keyword>
<dbReference type="InterPro" id="IPR050680">
    <property type="entry name" value="YpeA/RimI_acetyltransf"/>
</dbReference>
<comment type="caution">
    <text evidence="5">Lacks conserved residue(s) required for the propagation of feature annotation.</text>
</comment>
<dbReference type="AlphaFoldDB" id="A0AB39UW51"/>
<dbReference type="HAMAP" id="MF_02210">
    <property type="entry name" value="RimI"/>
    <property type="match status" value="1"/>
</dbReference>
<proteinExistence type="inferred from homology"/>
<accession>A0AB39UW51</accession>
<dbReference type="GO" id="GO:0008999">
    <property type="term" value="F:protein-N-terminal-alanine acetyltransferase activity"/>
    <property type="evidence" value="ECO:0007669"/>
    <property type="project" value="UniProtKB-UniRule"/>
</dbReference>
<feature type="active site" description="Proton donor" evidence="5">
    <location>
        <position position="118"/>
    </location>
</feature>
<keyword evidence="3 5" id="KW-0808">Transferase</keyword>
<dbReference type="Pfam" id="PF00583">
    <property type="entry name" value="Acetyltransf_1"/>
    <property type="match status" value="1"/>
</dbReference>
<dbReference type="EMBL" id="CP154858">
    <property type="protein sequence ID" value="XDT72415.1"/>
    <property type="molecule type" value="Genomic_DNA"/>
</dbReference>
<evidence type="ECO:0000256" key="6">
    <source>
        <dbReference type="RuleBase" id="RU363094"/>
    </source>
</evidence>
<dbReference type="PANTHER" id="PTHR43420:SF51">
    <property type="entry name" value="PEPTIDYL-LYSINE N-ACETYLTRANSFERASE YIAC"/>
    <property type="match status" value="1"/>
</dbReference>
<keyword evidence="4 5" id="KW-0012">Acyltransferase</keyword>
<keyword evidence="8" id="KW-0687">Ribonucleoprotein</keyword>
<feature type="domain" description="N-acetyltransferase" evidence="7">
    <location>
        <begin position="5"/>
        <end position="150"/>
    </location>
</feature>
<dbReference type="GO" id="GO:0005737">
    <property type="term" value="C:cytoplasm"/>
    <property type="evidence" value="ECO:0007669"/>
    <property type="project" value="UniProtKB-SubCell"/>
</dbReference>
<dbReference type="GO" id="GO:0005840">
    <property type="term" value="C:ribosome"/>
    <property type="evidence" value="ECO:0007669"/>
    <property type="project" value="UniProtKB-KW"/>
</dbReference>
<keyword evidence="2 5" id="KW-0963">Cytoplasm</keyword>
<evidence type="ECO:0000256" key="1">
    <source>
        <dbReference type="ARBA" id="ARBA00005395"/>
    </source>
</evidence>
<comment type="subcellular location">
    <subcellularLocation>
        <location evidence="5 6">Cytoplasm</location>
    </subcellularLocation>
</comment>
<dbReference type="InterPro" id="IPR043690">
    <property type="entry name" value="RimI"/>
</dbReference>
<dbReference type="InterPro" id="IPR016181">
    <property type="entry name" value="Acyl_CoA_acyltransferase"/>
</dbReference>
<dbReference type="RefSeq" id="WP_369601423.1">
    <property type="nucleotide sequence ID" value="NZ_CP154858.1"/>
</dbReference>
<evidence type="ECO:0000313" key="8">
    <source>
        <dbReference type="EMBL" id="XDT72415.1"/>
    </source>
</evidence>
<evidence type="ECO:0000256" key="5">
    <source>
        <dbReference type="HAMAP-Rule" id="MF_02210"/>
    </source>
</evidence>
<dbReference type="InterPro" id="IPR006464">
    <property type="entry name" value="AcTrfase_RimI/Ard1"/>
</dbReference>
<dbReference type="Gene3D" id="3.40.630.30">
    <property type="match status" value="1"/>
</dbReference>
<evidence type="ECO:0000259" key="7">
    <source>
        <dbReference type="PROSITE" id="PS51186"/>
    </source>
</evidence>
<dbReference type="EC" id="2.3.1.266" evidence="5 6"/>
<comment type="similarity">
    <text evidence="1 5 6">Belongs to the acetyltransferase family. RimI subfamily.</text>
</comment>